<organism evidence="2">
    <name type="scientific">Noctiluca scintillans</name>
    <name type="common">Sea sparkle</name>
    <name type="synonym">Red tide dinoflagellate</name>
    <dbReference type="NCBI Taxonomy" id="2966"/>
    <lineage>
        <taxon>Eukaryota</taxon>
        <taxon>Sar</taxon>
        <taxon>Alveolata</taxon>
        <taxon>Dinophyceae</taxon>
        <taxon>Noctilucales</taxon>
        <taxon>Noctilucaceae</taxon>
        <taxon>Noctiluca</taxon>
    </lineage>
</organism>
<sequence length="192" mass="20587">MGCATGAQSKQREPSACGATSAVPNEQRHAPTLLESARWQHDHDTHSNASSWPTVPGSIVSIPTPSMMDAISGNSSTRVELDKDSVREARLSFGAASSVRTPDRDRLQSSSFCSASSGAPESAYTEMWNLPTTSTHGCGWPDDMESSMGSIPESRVDTISNCESRVVSSMAVELEVVSEVSEHSRQRVQDIT</sequence>
<evidence type="ECO:0000256" key="1">
    <source>
        <dbReference type="SAM" id="MobiDB-lite"/>
    </source>
</evidence>
<accession>A0A7S1EVH5</accession>
<feature type="region of interest" description="Disordered" evidence="1">
    <location>
        <begin position="1"/>
        <end position="58"/>
    </location>
</feature>
<dbReference type="AlphaFoldDB" id="A0A7S1EVH5"/>
<evidence type="ECO:0000313" key="2">
    <source>
        <dbReference type="EMBL" id="CAD8826464.1"/>
    </source>
</evidence>
<dbReference type="EMBL" id="HBFQ01001254">
    <property type="protein sequence ID" value="CAD8826464.1"/>
    <property type="molecule type" value="Transcribed_RNA"/>
</dbReference>
<gene>
    <name evidence="2" type="ORF">NSCI0253_LOCUS810</name>
</gene>
<name>A0A7S1EVH5_NOCSC</name>
<proteinExistence type="predicted"/>
<protein>
    <submittedName>
        <fullName evidence="2">Uncharacterized protein</fullName>
    </submittedName>
</protein>
<reference evidence="2" key="1">
    <citation type="submission" date="2021-01" db="EMBL/GenBank/DDBJ databases">
        <authorList>
            <person name="Corre E."/>
            <person name="Pelletier E."/>
            <person name="Niang G."/>
            <person name="Scheremetjew M."/>
            <person name="Finn R."/>
            <person name="Kale V."/>
            <person name="Holt S."/>
            <person name="Cochrane G."/>
            <person name="Meng A."/>
            <person name="Brown T."/>
            <person name="Cohen L."/>
        </authorList>
    </citation>
    <scope>NUCLEOTIDE SEQUENCE</scope>
</reference>